<dbReference type="Proteomes" id="UP000604825">
    <property type="component" value="Unassembled WGS sequence"/>
</dbReference>
<keyword evidence="2 8" id="KW-0812">Transmembrane</keyword>
<keyword evidence="6 8" id="KW-0472">Membrane</keyword>
<dbReference type="OrthoDB" id="10040922at2759"/>
<dbReference type="InterPro" id="IPR026961">
    <property type="entry name" value="PGG_dom"/>
</dbReference>
<feature type="transmembrane region" description="Helical" evidence="8">
    <location>
        <begin position="225"/>
        <end position="248"/>
    </location>
</feature>
<dbReference type="AlphaFoldDB" id="A0A811RI44"/>
<protein>
    <recommendedName>
        <fullName evidence="9">PGG domain-containing protein</fullName>
    </recommendedName>
</protein>
<dbReference type="GO" id="GO:0005886">
    <property type="term" value="C:plasma membrane"/>
    <property type="evidence" value="ECO:0007669"/>
    <property type="project" value="TreeGrafter"/>
</dbReference>
<evidence type="ECO:0000313" key="10">
    <source>
        <dbReference type="EMBL" id="CAD6269624.1"/>
    </source>
</evidence>
<dbReference type="PROSITE" id="PS50297">
    <property type="entry name" value="ANK_REP_REGION"/>
    <property type="match status" value="1"/>
</dbReference>
<feature type="domain" description="PGG" evidence="9">
    <location>
        <begin position="145"/>
        <end position="250"/>
    </location>
</feature>
<keyword evidence="4 8" id="KW-1133">Transmembrane helix</keyword>
<evidence type="ECO:0000256" key="4">
    <source>
        <dbReference type="ARBA" id="ARBA00022989"/>
    </source>
</evidence>
<dbReference type="Gene3D" id="1.25.40.20">
    <property type="entry name" value="Ankyrin repeat-containing domain"/>
    <property type="match status" value="1"/>
</dbReference>
<dbReference type="Pfam" id="PF13962">
    <property type="entry name" value="PGG"/>
    <property type="match status" value="1"/>
</dbReference>
<feature type="repeat" description="ANK" evidence="7">
    <location>
        <begin position="61"/>
        <end position="85"/>
    </location>
</feature>
<evidence type="ECO:0000259" key="9">
    <source>
        <dbReference type="Pfam" id="PF13962"/>
    </source>
</evidence>
<dbReference type="PANTHER" id="PTHR24186">
    <property type="entry name" value="PROTEIN PHOSPHATASE 1 REGULATORY SUBUNIT"/>
    <property type="match status" value="1"/>
</dbReference>
<feature type="transmembrane region" description="Helical" evidence="8">
    <location>
        <begin position="193"/>
        <end position="213"/>
    </location>
</feature>
<reference evidence="10" key="1">
    <citation type="submission" date="2020-10" db="EMBL/GenBank/DDBJ databases">
        <authorList>
            <person name="Han B."/>
            <person name="Lu T."/>
            <person name="Zhao Q."/>
            <person name="Huang X."/>
            <person name="Zhao Y."/>
        </authorList>
    </citation>
    <scope>NUCLEOTIDE SEQUENCE</scope>
</reference>
<evidence type="ECO:0000256" key="7">
    <source>
        <dbReference type="PROSITE-ProRule" id="PRU00023"/>
    </source>
</evidence>
<comment type="caution">
    <text evidence="10">The sequence shown here is derived from an EMBL/GenBank/DDBJ whole genome shotgun (WGS) entry which is preliminary data.</text>
</comment>
<dbReference type="SUPFAM" id="SSF48403">
    <property type="entry name" value="Ankyrin repeat"/>
    <property type="match status" value="1"/>
</dbReference>
<dbReference type="Pfam" id="PF13857">
    <property type="entry name" value="Ank_5"/>
    <property type="match status" value="1"/>
</dbReference>
<keyword evidence="11" id="KW-1185">Reference proteome</keyword>
<evidence type="ECO:0000256" key="5">
    <source>
        <dbReference type="ARBA" id="ARBA00023043"/>
    </source>
</evidence>
<feature type="transmembrane region" description="Helical" evidence="8">
    <location>
        <begin position="153"/>
        <end position="173"/>
    </location>
</feature>
<evidence type="ECO:0000256" key="1">
    <source>
        <dbReference type="ARBA" id="ARBA00004141"/>
    </source>
</evidence>
<keyword evidence="3" id="KW-0677">Repeat</keyword>
<gene>
    <name evidence="10" type="ORF">NCGR_LOCUS52926</name>
</gene>
<evidence type="ECO:0000256" key="3">
    <source>
        <dbReference type="ARBA" id="ARBA00022737"/>
    </source>
</evidence>
<sequence>MGHHRVVKDMLRIYPDAAELRDGNGGTFQHTACREKRSSVLPVVIKSRTLRGLLLDAQDRDGNTALHLAVAAGAPAVVEALLQKGEARTDVLNSDGDTAFDLAAASTSSFTMVRLVVTLVAYGARLRPQRQDQLAPLSGHDVVQGIERTSDSLAVVAVLIATSAFAAGFNVPGGYSDATGQVHLAGKLFFDTLFLDMFAVVTSVVAVILLVYGKTSRSAVSSFKSFAWALQGMWVSLMTLMLAFYVALVAVVTTSAVSQYGFMATEMCICAFQICLTTWIIRPAKTWRTIWRTKAVVARAVPHAEGNACMRFPLMTFPSR</sequence>
<dbReference type="InterPro" id="IPR036770">
    <property type="entry name" value="Ankyrin_rpt-contain_sf"/>
</dbReference>
<dbReference type="EMBL" id="CAJGYO010000015">
    <property type="protein sequence ID" value="CAD6269624.1"/>
    <property type="molecule type" value="Genomic_DNA"/>
</dbReference>
<name>A0A811RI44_9POAL</name>
<feature type="transmembrane region" description="Helical" evidence="8">
    <location>
        <begin position="260"/>
        <end position="281"/>
    </location>
</feature>
<dbReference type="PANTHER" id="PTHR24186:SF41">
    <property type="entry name" value="PGG DOMAIN-CONTAINING PROTEIN"/>
    <property type="match status" value="1"/>
</dbReference>
<dbReference type="SMART" id="SM00248">
    <property type="entry name" value="ANK"/>
    <property type="match status" value="2"/>
</dbReference>
<dbReference type="InterPro" id="IPR002110">
    <property type="entry name" value="Ankyrin_rpt"/>
</dbReference>
<evidence type="ECO:0000256" key="8">
    <source>
        <dbReference type="SAM" id="Phobius"/>
    </source>
</evidence>
<accession>A0A811RI44</accession>
<evidence type="ECO:0000256" key="6">
    <source>
        <dbReference type="ARBA" id="ARBA00023136"/>
    </source>
</evidence>
<comment type="subcellular location">
    <subcellularLocation>
        <location evidence="1">Membrane</location>
        <topology evidence="1">Multi-pass membrane protein</topology>
    </subcellularLocation>
</comment>
<keyword evidence="5 7" id="KW-0040">ANK repeat</keyword>
<evidence type="ECO:0000313" key="11">
    <source>
        <dbReference type="Proteomes" id="UP000604825"/>
    </source>
</evidence>
<proteinExistence type="predicted"/>
<organism evidence="10 11">
    <name type="scientific">Miscanthus lutarioriparius</name>
    <dbReference type="NCBI Taxonomy" id="422564"/>
    <lineage>
        <taxon>Eukaryota</taxon>
        <taxon>Viridiplantae</taxon>
        <taxon>Streptophyta</taxon>
        <taxon>Embryophyta</taxon>
        <taxon>Tracheophyta</taxon>
        <taxon>Spermatophyta</taxon>
        <taxon>Magnoliopsida</taxon>
        <taxon>Liliopsida</taxon>
        <taxon>Poales</taxon>
        <taxon>Poaceae</taxon>
        <taxon>PACMAD clade</taxon>
        <taxon>Panicoideae</taxon>
        <taxon>Andropogonodae</taxon>
        <taxon>Andropogoneae</taxon>
        <taxon>Saccharinae</taxon>
        <taxon>Miscanthus</taxon>
    </lineage>
</organism>
<dbReference type="PROSITE" id="PS50088">
    <property type="entry name" value="ANK_REPEAT"/>
    <property type="match status" value="1"/>
</dbReference>
<evidence type="ECO:0000256" key="2">
    <source>
        <dbReference type="ARBA" id="ARBA00022692"/>
    </source>
</evidence>